<evidence type="ECO:0000256" key="2">
    <source>
        <dbReference type="SAM" id="Phobius"/>
    </source>
</evidence>
<dbReference type="InterPro" id="IPR045063">
    <property type="entry name" value="Dynamin_N"/>
</dbReference>
<dbReference type="InterPro" id="IPR027417">
    <property type="entry name" value="P-loop_NTPase"/>
</dbReference>
<dbReference type="AlphaFoldDB" id="D7WC73"/>
<reference evidence="4" key="1">
    <citation type="submission" date="2010-06" db="EMBL/GenBank/DDBJ databases">
        <authorList>
            <person name="Muzny D."/>
            <person name="Qin X."/>
            <person name="Buhay C."/>
            <person name="Dugan-Rocha S."/>
            <person name="Ding Y."/>
            <person name="Chen G."/>
            <person name="Hawes A."/>
            <person name="Holder M."/>
            <person name="Jhangiani S."/>
            <person name="Johnson A."/>
            <person name="Khan Z."/>
            <person name="Li Z."/>
            <person name="Liu W."/>
            <person name="Liu X."/>
            <person name="Perez L."/>
            <person name="Shen H."/>
            <person name="Wang Q."/>
            <person name="Watt J."/>
            <person name="Xi L."/>
            <person name="Xin Y."/>
            <person name="Zhou J."/>
            <person name="Deng J."/>
            <person name="Jiang H."/>
            <person name="Liu Y."/>
            <person name="Qu J."/>
            <person name="Song X.-Z."/>
            <person name="Zhang L."/>
            <person name="Villasana D."/>
            <person name="Johnson A."/>
            <person name="Liu J."/>
            <person name="Liyanage D."/>
            <person name="Lorensuhewa L."/>
            <person name="Robinson T."/>
            <person name="Song A."/>
            <person name="Song B.-B."/>
            <person name="Dinh H."/>
            <person name="Thornton R."/>
            <person name="Coyle M."/>
            <person name="Francisco L."/>
            <person name="Jackson L."/>
            <person name="Javaid M."/>
            <person name="Korchina V."/>
            <person name="Kovar C."/>
            <person name="Mata R."/>
            <person name="Mathew T."/>
            <person name="Ngo R."/>
            <person name="Nguyen L."/>
            <person name="Nguyen N."/>
            <person name="Okwuonu G."/>
            <person name="Ongeri F."/>
            <person name="Pham C."/>
            <person name="Simmons D."/>
            <person name="Wilczek-Boney K."/>
            <person name="Hale W."/>
            <person name="Jakkamsetti A."/>
            <person name="Pham P."/>
            <person name="Ruth R."/>
            <person name="San Lucas F."/>
            <person name="Warren J."/>
            <person name="Zhang J."/>
            <person name="Zhao Z."/>
            <person name="Zhou C."/>
            <person name="Zhu D."/>
            <person name="Lee S."/>
            <person name="Bess C."/>
            <person name="Blankenburg K."/>
            <person name="Forbes L."/>
            <person name="Fu Q."/>
            <person name="Gubbala S."/>
            <person name="Hirani K."/>
            <person name="Jayaseelan J.C."/>
            <person name="Lara F."/>
            <person name="Munidasa M."/>
            <person name="Palculict T."/>
            <person name="Patil S."/>
            <person name="Pu L.-L."/>
            <person name="Saada N."/>
            <person name="Tang L."/>
            <person name="Weissenberger G."/>
            <person name="Zhu Y."/>
            <person name="Hemphill L."/>
            <person name="Shang Y."/>
            <person name="Youmans B."/>
            <person name="Ayvaz T."/>
            <person name="Ross M."/>
            <person name="Santibanez J."/>
            <person name="Aqrawi P."/>
            <person name="Gross S."/>
            <person name="Joshi V."/>
            <person name="Fowler G."/>
            <person name="Nazareth L."/>
            <person name="Reid J."/>
            <person name="Worley K."/>
            <person name="Petrosino J."/>
            <person name="Highlander S."/>
            <person name="Gibbs R."/>
        </authorList>
    </citation>
    <scope>NUCLEOTIDE SEQUENCE [LARGE SCALE GENOMIC DNA]</scope>
    <source>
        <strain evidence="4">ATCC 33030</strain>
    </source>
</reference>
<dbReference type="SUPFAM" id="SSF52540">
    <property type="entry name" value="P-loop containing nucleoside triphosphate hydrolases"/>
    <property type="match status" value="1"/>
</dbReference>
<dbReference type="InterPro" id="IPR051943">
    <property type="entry name" value="TRAFAC_Dynamin-like_GTPase"/>
</dbReference>
<dbReference type="Gene3D" id="3.40.50.300">
    <property type="entry name" value="P-loop containing nucleotide triphosphate hydrolases"/>
    <property type="match status" value="1"/>
</dbReference>
<dbReference type="Proteomes" id="UP000004208">
    <property type="component" value="Unassembled WGS sequence"/>
</dbReference>
<organism evidence="4 5">
    <name type="scientific">Corynebacterium genitalium ATCC 33030</name>
    <dbReference type="NCBI Taxonomy" id="585529"/>
    <lineage>
        <taxon>Bacteria</taxon>
        <taxon>Bacillati</taxon>
        <taxon>Actinomycetota</taxon>
        <taxon>Actinomycetes</taxon>
        <taxon>Mycobacteriales</taxon>
        <taxon>Corynebacteriaceae</taxon>
        <taxon>Corynebacterium</taxon>
    </lineage>
</organism>
<evidence type="ECO:0000313" key="4">
    <source>
        <dbReference type="EMBL" id="EFK54702.1"/>
    </source>
</evidence>
<dbReference type="EMBL" id="ACLJ02000002">
    <property type="protein sequence ID" value="EFK54702.1"/>
    <property type="molecule type" value="Genomic_DNA"/>
</dbReference>
<comment type="caution">
    <text evidence="4">The sequence shown here is derived from an EMBL/GenBank/DDBJ whole genome shotgun (WGS) entry which is preliminary data.</text>
</comment>
<name>D7WC73_9CORY</name>
<dbReference type="Pfam" id="PF00350">
    <property type="entry name" value="Dynamin_N"/>
    <property type="match status" value="1"/>
</dbReference>
<sequence length="614" mass="67937">MAVMEPTTSQPAQHTAQQASPQRRSPRESLDRAMDIARRYGQNSAVDVAENLLDAPFRTGTVVVVGEIKRGKSSLVNALVGQRELLPVDVLTSTSAPIRVSVAPAGEGPISPRVELNRGDGRQPIDIADLPRYVTIDGMEGSRSGSDDDELATAASIELEWPALAGTTIVDTPGVGGLDEHAVKASFSEAHRAGVLLMVCDASTPITKPEMDILAEARQEVGAVIVAVTKTDKNIRRWRAIVEDNRRLIREHLGADVPVIGVSSLRAMDSVDMTATDPERAEAIAQRSGIVDLRNEIHRMLKDPKALGLRSSIESIMTTLNGIQKQIAREIELNAKPTQGVAKLEEEQKELEELKEHASEWEQLLARDIQLMRNRITDELDQDIEALRNGWTQRINKEGMRVLRSKPQVFTSQIEAELTELISSTLDKQLDGIKERAEQLFPDRPEIVHSVLSAAVSSIAPEAVKGRQVDKKTKDLMDPSMLTMGAIGAGALSFIIPFAPLAGVVWVGVNMSFRALRNGKTHLIQWLREITQTTRMSITRLLDTMIASARTEMVLRYRSHLRHRQKEVQEHITQARNAARETETERKEKITRLSKNQKIIAGTINELKTHLQTL</sequence>
<protein>
    <recommendedName>
        <fullName evidence="3">Dynamin N-terminal domain-containing protein</fullName>
    </recommendedName>
</protein>
<gene>
    <name evidence="4" type="ORF">HMPREF0291_11082</name>
</gene>
<accession>D7WC73</accession>
<evidence type="ECO:0000256" key="1">
    <source>
        <dbReference type="SAM" id="MobiDB-lite"/>
    </source>
</evidence>
<feature type="transmembrane region" description="Helical" evidence="2">
    <location>
        <begin position="481"/>
        <end position="509"/>
    </location>
</feature>
<evidence type="ECO:0000259" key="3">
    <source>
        <dbReference type="Pfam" id="PF00350"/>
    </source>
</evidence>
<dbReference type="eggNOG" id="COG0699">
    <property type="taxonomic scope" value="Bacteria"/>
</dbReference>
<keyword evidence="2" id="KW-0812">Transmembrane</keyword>
<proteinExistence type="predicted"/>
<evidence type="ECO:0000313" key="5">
    <source>
        <dbReference type="Proteomes" id="UP000004208"/>
    </source>
</evidence>
<dbReference type="HOGENOM" id="CLU_028675_0_0_11"/>
<feature type="region of interest" description="Disordered" evidence="1">
    <location>
        <begin position="1"/>
        <end position="30"/>
    </location>
</feature>
<keyword evidence="2" id="KW-0472">Membrane</keyword>
<keyword evidence="5" id="KW-1185">Reference proteome</keyword>
<dbReference type="STRING" id="585529.HMPREF0291_11082"/>
<keyword evidence="2" id="KW-1133">Transmembrane helix</keyword>
<dbReference type="PANTHER" id="PTHR43681:SF1">
    <property type="entry name" value="SARCALUMENIN"/>
    <property type="match status" value="1"/>
</dbReference>
<feature type="domain" description="Dynamin N-terminal" evidence="3">
    <location>
        <begin position="62"/>
        <end position="229"/>
    </location>
</feature>
<feature type="compositionally biased region" description="Polar residues" evidence="1">
    <location>
        <begin position="1"/>
        <end position="23"/>
    </location>
</feature>
<dbReference type="PANTHER" id="PTHR43681">
    <property type="entry name" value="TRANSMEMBRANE GTPASE FZO"/>
    <property type="match status" value="1"/>
</dbReference>